<name>A0A2S8GIF7_9BACT</name>
<dbReference type="AlphaFoldDB" id="A0A2S8GIF7"/>
<gene>
    <name evidence="2" type="ORF">C5Y93_21750</name>
</gene>
<dbReference type="EMBL" id="PUHZ01000022">
    <property type="protein sequence ID" value="PQO43814.1"/>
    <property type="molecule type" value="Genomic_DNA"/>
</dbReference>
<dbReference type="GO" id="GO:0016226">
    <property type="term" value="P:iron-sulfur cluster assembly"/>
    <property type="evidence" value="ECO:0007669"/>
    <property type="project" value="InterPro"/>
</dbReference>
<dbReference type="RefSeq" id="WP_105337569.1">
    <property type="nucleotide sequence ID" value="NZ_PUHZ01000022.1"/>
</dbReference>
<proteinExistence type="predicted"/>
<feature type="domain" description="NIF system FeS cluster assembly NifU N-terminal" evidence="1">
    <location>
        <begin position="6"/>
        <end position="120"/>
    </location>
</feature>
<dbReference type="GO" id="GO:0051536">
    <property type="term" value="F:iron-sulfur cluster binding"/>
    <property type="evidence" value="ECO:0007669"/>
    <property type="project" value="InterPro"/>
</dbReference>
<dbReference type="OrthoDB" id="9804157at2"/>
<dbReference type="Pfam" id="PF01592">
    <property type="entry name" value="NifU_N"/>
    <property type="match status" value="1"/>
</dbReference>
<protein>
    <submittedName>
        <fullName evidence="2">Nitrogen fixation protein NifU</fullName>
    </submittedName>
</protein>
<evidence type="ECO:0000313" key="3">
    <source>
        <dbReference type="Proteomes" id="UP000237819"/>
    </source>
</evidence>
<dbReference type="PANTHER" id="PTHR10093">
    <property type="entry name" value="IRON-SULFUR CLUSTER ASSEMBLY ENZYME NIFU HOMOLOG"/>
    <property type="match status" value="1"/>
</dbReference>
<reference evidence="2 3" key="1">
    <citation type="submission" date="2018-02" db="EMBL/GenBank/DDBJ databases">
        <title>Comparative genomes isolates from brazilian mangrove.</title>
        <authorList>
            <person name="Araujo J.E."/>
            <person name="Taketani R.G."/>
            <person name="Silva M.C.P."/>
            <person name="Loureco M.V."/>
            <person name="Andreote F.D."/>
        </authorList>
    </citation>
    <scope>NUCLEOTIDE SEQUENCE [LARGE SCALE GENOMIC DNA]</scope>
    <source>
        <strain evidence="2 3">Nap-Phe MGV</strain>
    </source>
</reference>
<evidence type="ECO:0000313" key="2">
    <source>
        <dbReference type="EMBL" id="PQO43814.1"/>
    </source>
</evidence>
<dbReference type="SUPFAM" id="SSF82649">
    <property type="entry name" value="SufE/NifU"/>
    <property type="match status" value="1"/>
</dbReference>
<dbReference type="CDD" id="cd06664">
    <property type="entry name" value="IscU_like"/>
    <property type="match status" value="1"/>
</dbReference>
<accession>A0A2S8GIF7</accession>
<dbReference type="Gene3D" id="3.90.1010.10">
    <property type="match status" value="1"/>
</dbReference>
<dbReference type="InterPro" id="IPR002871">
    <property type="entry name" value="NIF_FeS_clus_asmbl_NifU_N"/>
</dbReference>
<comment type="caution">
    <text evidence="2">The sequence shown here is derived from an EMBL/GenBank/DDBJ whole genome shotgun (WGS) entry which is preliminary data.</text>
</comment>
<dbReference type="Proteomes" id="UP000237819">
    <property type="component" value="Unassembled WGS sequence"/>
</dbReference>
<dbReference type="GO" id="GO:0005506">
    <property type="term" value="F:iron ion binding"/>
    <property type="evidence" value="ECO:0007669"/>
    <property type="project" value="InterPro"/>
</dbReference>
<organism evidence="2 3">
    <name type="scientific">Blastopirellula marina</name>
    <dbReference type="NCBI Taxonomy" id="124"/>
    <lineage>
        <taxon>Bacteria</taxon>
        <taxon>Pseudomonadati</taxon>
        <taxon>Planctomycetota</taxon>
        <taxon>Planctomycetia</taxon>
        <taxon>Pirellulales</taxon>
        <taxon>Pirellulaceae</taxon>
        <taxon>Blastopirellula</taxon>
    </lineage>
</organism>
<evidence type="ECO:0000259" key="1">
    <source>
        <dbReference type="Pfam" id="PF01592"/>
    </source>
</evidence>
<sequence length="122" mass="13886">MYNSEWLIDYARSPYHRGELQEATNRAKKSSPTCADCVTLQIEITVHRIKQAWHVSEGCIVCQASASYLCEWCEGKSLNELRQIQDSDYLNLLGPLTPLRQNCALLAFHCLQTILRDIEGKA</sequence>